<organism evidence="2 3">
    <name type="scientific">Cimex lectularius</name>
    <name type="common">Bed bug</name>
    <name type="synonym">Acanthia lectularia</name>
    <dbReference type="NCBI Taxonomy" id="79782"/>
    <lineage>
        <taxon>Eukaryota</taxon>
        <taxon>Metazoa</taxon>
        <taxon>Ecdysozoa</taxon>
        <taxon>Arthropoda</taxon>
        <taxon>Hexapoda</taxon>
        <taxon>Insecta</taxon>
        <taxon>Pterygota</taxon>
        <taxon>Neoptera</taxon>
        <taxon>Paraneoptera</taxon>
        <taxon>Hemiptera</taxon>
        <taxon>Heteroptera</taxon>
        <taxon>Panheteroptera</taxon>
        <taxon>Cimicomorpha</taxon>
        <taxon>Cimicidae</taxon>
        <taxon>Cimex</taxon>
    </lineage>
</organism>
<dbReference type="EnsemblMetazoa" id="XM_014399757.1">
    <property type="protein sequence ID" value="XP_014255243.1"/>
    <property type="gene ID" value="LOC106669905"/>
</dbReference>
<sequence>MDEMTASYSEICDGPDDDLERCEELPLERPQVLKLPESSKNVSKPEEFLKQLDGTITRNGEMISFIAGNLEEKIKLSSPTTATDFYWNRQTTGEAKLLEELELEASVLAASVDSLTEALAETLHSISALTVDCLESYRDVVCKACDAVDTNIKAMYQLMAKCEEMSKSMAPIYKLSSHIKNIKHLLDVFEAIPR</sequence>
<dbReference type="GeneID" id="106669905"/>
<dbReference type="OMA" id="EIFEAVC"/>
<protein>
    <recommendedName>
        <fullName evidence="1">BLOC-1-related complex subunit 6 C-terminal helix domain-containing protein</fullName>
    </recommendedName>
</protein>
<evidence type="ECO:0000313" key="2">
    <source>
        <dbReference type="EnsemblMetazoa" id="XP_014255243.1"/>
    </source>
</evidence>
<dbReference type="Pfam" id="PF10157">
    <property type="entry name" value="BORCS6"/>
    <property type="match status" value="1"/>
</dbReference>
<name>A0A8I6TJE8_CIMLE</name>
<dbReference type="RefSeq" id="XP_014255243.1">
    <property type="nucleotide sequence ID" value="XM_014399757.1"/>
</dbReference>
<dbReference type="InterPro" id="IPR019314">
    <property type="entry name" value="BORCS6"/>
</dbReference>
<dbReference type="KEGG" id="clec:106669905"/>
<dbReference type="PANTHER" id="PTHR13440:SF7">
    <property type="entry name" value="BLOC-1 RELATED COMPLEX SUBUNIT 6"/>
    <property type="match status" value="1"/>
</dbReference>
<dbReference type="Proteomes" id="UP000494040">
    <property type="component" value="Unassembled WGS sequence"/>
</dbReference>
<dbReference type="GO" id="GO:0032418">
    <property type="term" value="P:lysosome localization"/>
    <property type="evidence" value="ECO:0007669"/>
    <property type="project" value="TreeGrafter"/>
</dbReference>
<accession>A0A8I6TJE8</accession>
<dbReference type="AlphaFoldDB" id="A0A8I6TJE8"/>
<dbReference type="CTD" id="54785"/>
<proteinExistence type="predicted"/>
<dbReference type="GO" id="GO:0099078">
    <property type="term" value="C:BORC complex"/>
    <property type="evidence" value="ECO:0007669"/>
    <property type="project" value="TreeGrafter"/>
</dbReference>
<feature type="domain" description="BLOC-1-related complex subunit 6 C-terminal helix" evidence="1">
    <location>
        <begin position="95"/>
        <end position="190"/>
    </location>
</feature>
<evidence type="ECO:0000313" key="3">
    <source>
        <dbReference type="Proteomes" id="UP000494040"/>
    </source>
</evidence>
<dbReference type="PANTHER" id="PTHR13440">
    <property type="entry name" value="BLOC-1 RELATED COMPLEX SUBUNIT 6"/>
    <property type="match status" value="1"/>
</dbReference>
<evidence type="ECO:0000259" key="1">
    <source>
        <dbReference type="Pfam" id="PF10157"/>
    </source>
</evidence>
<dbReference type="OrthoDB" id="21270at2759"/>
<keyword evidence="3" id="KW-1185">Reference proteome</keyword>
<reference evidence="2" key="1">
    <citation type="submission" date="2022-01" db="UniProtKB">
        <authorList>
            <consortium name="EnsemblMetazoa"/>
        </authorList>
    </citation>
    <scope>IDENTIFICATION</scope>
</reference>
<dbReference type="InterPro" id="IPR046465">
    <property type="entry name" value="BORCS6_C"/>
</dbReference>